<accession>W7XCU6</accession>
<name>W7XCU6_TETTS</name>
<gene>
    <name evidence="2" type="ORF">TTHERM_000268229</name>
</gene>
<organism evidence="2 3">
    <name type="scientific">Tetrahymena thermophila (strain SB210)</name>
    <dbReference type="NCBI Taxonomy" id="312017"/>
    <lineage>
        <taxon>Eukaryota</taxon>
        <taxon>Sar</taxon>
        <taxon>Alveolata</taxon>
        <taxon>Ciliophora</taxon>
        <taxon>Intramacronucleata</taxon>
        <taxon>Oligohymenophorea</taxon>
        <taxon>Hymenostomatida</taxon>
        <taxon>Tetrahymenina</taxon>
        <taxon>Tetrahymenidae</taxon>
        <taxon>Tetrahymena</taxon>
    </lineage>
</organism>
<dbReference type="PANTHER" id="PTHR11319:SF35">
    <property type="entry name" value="OUTER MEMBRANE PROTEIN PMPC-RELATED"/>
    <property type="match status" value="1"/>
</dbReference>
<keyword evidence="3" id="KW-1185">Reference proteome</keyword>
<dbReference type="AlphaFoldDB" id="W7XCU6"/>
<keyword evidence="1 2" id="KW-0812">Transmembrane</keyword>
<dbReference type="EMBL" id="GG662703">
    <property type="protein sequence ID" value="EWS74388.1"/>
    <property type="molecule type" value="Genomic_DNA"/>
</dbReference>
<feature type="transmembrane region" description="Helical" evidence="1">
    <location>
        <begin position="410"/>
        <end position="429"/>
    </location>
</feature>
<evidence type="ECO:0000313" key="2">
    <source>
        <dbReference type="EMBL" id="EWS74388.1"/>
    </source>
</evidence>
<evidence type="ECO:0000313" key="3">
    <source>
        <dbReference type="Proteomes" id="UP000009168"/>
    </source>
</evidence>
<protein>
    <submittedName>
        <fullName evidence="2">Transmembrane protein, putative</fullName>
    </submittedName>
</protein>
<dbReference type="RefSeq" id="XP_012653065.1">
    <property type="nucleotide sequence ID" value="XM_012797611.1"/>
</dbReference>
<feature type="transmembrane region" description="Helical" evidence="1">
    <location>
        <begin position="508"/>
        <end position="524"/>
    </location>
</feature>
<keyword evidence="1" id="KW-0472">Membrane</keyword>
<dbReference type="PANTHER" id="PTHR11319">
    <property type="entry name" value="G PROTEIN-COUPLED RECEPTOR-RELATED"/>
    <property type="match status" value="1"/>
</dbReference>
<proteinExistence type="predicted"/>
<feature type="transmembrane region" description="Helical" evidence="1">
    <location>
        <begin position="378"/>
        <end position="398"/>
    </location>
</feature>
<evidence type="ECO:0000256" key="1">
    <source>
        <dbReference type="SAM" id="Phobius"/>
    </source>
</evidence>
<dbReference type="Proteomes" id="UP000009168">
    <property type="component" value="Unassembled WGS sequence"/>
</dbReference>
<dbReference type="GeneID" id="24438120"/>
<sequence length="534" mass="62232">MYLKLDKEGRFGYLYIENTIFSYNIANQYGGALLIDSTDLELFKSEFKFNKAQIGGAIRYLNCKPQFVFDLQNQENLKEILFEDNQASIYGQDFTSVPFYLEYMILESDDNNDDDFIVDKIDSEQHVFQFGSGHSLQIQIIILDEHKEEILFQNIIGNSVDIEREFENYLVQLIVKKNSIYLENNLIFIKADQNSLIFKNVIVTGIPLTHQVFYIQAPFLHTLEQSNQIINVLKEYPINIHFRNCKQGEFYLQSDLRIKCIVCQNNTYSLVEIPPDKIINDTIQCKPCPDSADQCYGNIIEVKQGYWRISNNSDDIIYCEDNPSNCVGYSDYKNGTYCKEGYIGPLCEQCDTSGKFWQKRYTFISEYECQECDVFNAYVRQILILLGITIYIFISLNLAHRIYKKLAIVYYLRMMNIISFGNSVLTYVINDIELDLPYQIDMTSELLGNPVGTFTFTIDCIFPADMKIPQVYVWALVSTIIPIIFYLFILIIQVLICIVKNKQLKLNYLRMNIIFIIFFFQPSVCDNNKLISQL</sequence>
<dbReference type="KEGG" id="tet:TTHERM_000268229"/>
<reference evidence="3" key="1">
    <citation type="journal article" date="2006" name="PLoS Biol.">
        <title>Macronuclear genome sequence of the ciliate Tetrahymena thermophila, a model eukaryote.</title>
        <authorList>
            <person name="Eisen J.A."/>
            <person name="Coyne R.S."/>
            <person name="Wu M."/>
            <person name="Wu D."/>
            <person name="Thiagarajan M."/>
            <person name="Wortman J.R."/>
            <person name="Badger J.H."/>
            <person name="Ren Q."/>
            <person name="Amedeo P."/>
            <person name="Jones K.M."/>
            <person name="Tallon L.J."/>
            <person name="Delcher A.L."/>
            <person name="Salzberg S.L."/>
            <person name="Silva J.C."/>
            <person name="Haas B.J."/>
            <person name="Majoros W.H."/>
            <person name="Farzad M."/>
            <person name="Carlton J.M."/>
            <person name="Smith R.K. Jr."/>
            <person name="Garg J."/>
            <person name="Pearlman R.E."/>
            <person name="Karrer K.M."/>
            <person name="Sun L."/>
            <person name="Manning G."/>
            <person name="Elde N.C."/>
            <person name="Turkewitz A.P."/>
            <person name="Asai D.J."/>
            <person name="Wilkes D.E."/>
            <person name="Wang Y."/>
            <person name="Cai H."/>
            <person name="Collins K."/>
            <person name="Stewart B.A."/>
            <person name="Lee S.R."/>
            <person name="Wilamowska K."/>
            <person name="Weinberg Z."/>
            <person name="Ruzzo W.L."/>
            <person name="Wloga D."/>
            <person name="Gaertig J."/>
            <person name="Frankel J."/>
            <person name="Tsao C.-C."/>
            <person name="Gorovsky M.A."/>
            <person name="Keeling P.J."/>
            <person name="Waller R.F."/>
            <person name="Patron N.J."/>
            <person name="Cherry J.M."/>
            <person name="Stover N.A."/>
            <person name="Krieger C.J."/>
            <person name="del Toro C."/>
            <person name="Ryder H.F."/>
            <person name="Williamson S.C."/>
            <person name="Barbeau R.A."/>
            <person name="Hamilton E.P."/>
            <person name="Orias E."/>
        </authorList>
    </citation>
    <scope>NUCLEOTIDE SEQUENCE [LARGE SCALE GENOMIC DNA]</scope>
    <source>
        <strain evidence="3">SB210</strain>
    </source>
</reference>
<feature type="transmembrane region" description="Helical" evidence="1">
    <location>
        <begin position="471"/>
        <end position="496"/>
    </location>
</feature>
<dbReference type="InParanoid" id="W7XCU6"/>
<keyword evidence="1" id="KW-1133">Transmembrane helix</keyword>